<keyword evidence="3" id="KW-1185">Reference proteome</keyword>
<feature type="chain" id="PRO_5035831282" evidence="1">
    <location>
        <begin position="21"/>
        <end position="61"/>
    </location>
</feature>
<keyword evidence="1" id="KW-0732">Signal</keyword>
<feature type="signal peptide" evidence="1">
    <location>
        <begin position="1"/>
        <end position="20"/>
    </location>
</feature>
<evidence type="ECO:0000313" key="2">
    <source>
        <dbReference type="EMBL" id="KAG2631989.1"/>
    </source>
</evidence>
<dbReference type="Proteomes" id="UP000823388">
    <property type="component" value="Chromosome 2N"/>
</dbReference>
<protein>
    <submittedName>
        <fullName evidence="2">Uncharacterized protein</fullName>
    </submittedName>
</protein>
<proteinExistence type="predicted"/>
<evidence type="ECO:0000313" key="3">
    <source>
        <dbReference type="Proteomes" id="UP000823388"/>
    </source>
</evidence>
<comment type="caution">
    <text evidence="2">The sequence shown here is derived from an EMBL/GenBank/DDBJ whole genome shotgun (WGS) entry which is preliminary data.</text>
</comment>
<gene>
    <name evidence="2" type="ORF">PVAP13_2NG148872</name>
</gene>
<name>A0A8T0VJW1_PANVG</name>
<dbReference type="EMBL" id="CM029040">
    <property type="protein sequence ID" value="KAG2631989.1"/>
    <property type="molecule type" value="Genomic_DNA"/>
</dbReference>
<organism evidence="2 3">
    <name type="scientific">Panicum virgatum</name>
    <name type="common">Blackwell switchgrass</name>
    <dbReference type="NCBI Taxonomy" id="38727"/>
    <lineage>
        <taxon>Eukaryota</taxon>
        <taxon>Viridiplantae</taxon>
        <taxon>Streptophyta</taxon>
        <taxon>Embryophyta</taxon>
        <taxon>Tracheophyta</taxon>
        <taxon>Spermatophyta</taxon>
        <taxon>Magnoliopsida</taxon>
        <taxon>Liliopsida</taxon>
        <taxon>Poales</taxon>
        <taxon>Poaceae</taxon>
        <taxon>PACMAD clade</taxon>
        <taxon>Panicoideae</taxon>
        <taxon>Panicodae</taxon>
        <taxon>Paniceae</taxon>
        <taxon>Panicinae</taxon>
        <taxon>Panicum</taxon>
        <taxon>Panicum sect. Hiantes</taxon>
    </lineage>
</organism>
<accession>A0A8T0VJW1</accession>
<sequence>MKGTWFLFFVLTARLPFLERESMADGVHRRKKERGREGGLTCRQRNGGLAVLARGFQSFKS</sequence>
<evidence type="ECO:0000256" key="1">
    <source>
        <dbReference type="SAM" id="SignalP"/>
    </source>
</evidence>
<reference evidence="2" key="1">
    <citation type="submission" date="2020-05" db="EMBL/GenBank/DDBJ databases">
        <title>WGS assembly of Panicum virgatum.</title>
        <authorList>
            <person name="Lovell J.T."/>
            <person name="Jenkins J."/>
            <person name="Shu S."/>
            <person name="Juenger T.E."/>
            <person name="Schmutz J."/>
        </authorList>
    </citation>
    <scope>NUCLEOTIDE SEQUENCE</scope>
    <source>
        <strain evidence="2">AP13</strain>
    </source>
</reference>
<dbReference type="AlphaFoldDB" id="A0A8T0VJW1"/>